<name>A0ABD7BMD3_PSEPU</name>
<organism evidence="1 2">
    <name type="scientific">Pseudomonas putida</name>
    <name type="common">Arthrobacter siderocapsulatus</name>
    <dbReference type="NCBI Taxonomy" id="303"/>
    <lineage>
        <taxon>Bacteria</taxon>
        <taxon>Pseudomonadati</taxon>
        <taxon>Pseudomonadota</taxon>
        <taxon>Gammaproteobacteria</taxon>
        <taxon>Pseudomonadales</taxon>
        <taxon>Pseudomonadaceae</taxon>
        <taxon>Pseudomonas</taxon>
    </lineage>
</organism>
<proteinExistence type="predicted"/>
<evidence type="ECO:0000313" key="2">
    <source>
        <dbReference type="Proteomes" id="UP000516786"/>
    </source>
</evidence>
<evidence type="ECO:0008006" key="3">
    <source>
        <dbReference type="Google" id="ProtNLM"/>
    </source>
</evidence>
<sequence>MSMIQDPDLVDVLTHASSDDIGLLIDVITDSGKGRISLSSSTCRQLSAAKDREITEYERGLVAEELTRFGGNSLMNVFRGGNGVPYKELLNDVASHVGVAKSGLGNCKIMEMSIISKVVEQSVGRMSEADKVTFFESIGSSYRPGMGPGALAGLLTSLSASNAYSMAAVVASATMSSLVGRGVVMAGSAGLGRGLAVLAGPVGWAITGLWTAFDLASPAYRVTVPCVIQIGHMRQKMLLAKVCPACAKPVDAVSRFCGNCGVRLEQRSLT</sequence>
<dbReference type="Proteomes" id="UP000516786">
    <property type="component" value="Chromosome"/>
</dbReference>
<accession>A0ABD7BMD3</accession>
<reference evidence="1 2" key="1">
    <citation type="submission" date="2020-09" db="EMBL/GenBank/DDBJ databases">
        <title>Co-existence of a novel multidrug-resistance efflux pump with carbapenem resistance gene blaVIM-2 in one megaplasmid in Pseudomonas putida.</title>
        <authorList>
            <person name="Peng K."/>
            <person name="Li R."/>
        </authorList>
    </citation>
    <scope>NUCLEOTIDE SEQUENCE [LARGE SCALE GENOMIC DNA]</scope>
    <source>
        <strain evidence="1 2">ZXPA-20</strain>
    </source>
</reference>
<evidence type="ECO:0000313" key="1">
    <source>
        <dbReference type="EMBL" id="QOD00855.1"/>
    </source>
</evidence>
<dbReference type="RefSeq" id="WP_191087803.1">
    <property type="nucleotide sequence ID" value="NZ_CP061723.1"/>
</dbReference>
<dbReference type="AlphaFoldDB" id="A0ABD7BMD3"/>
<gene>
    <name evidence="1" type="ORF">ID616_14725</name>
</gene>
<dbReference type="EMBL" id="CP061723">
    <property type="protein sequence ID" value="QOD00855.1"/>
    <property type="molecule type" value="Genomic_DNA"/>
</dbReference>
<protein>
    <recommendedName>
        <fullName evidence="3">Zinc ribbon domain-containing protein</fullName>
    </recommendedName>
</protein>